<accession>A0A9Q5JGQ7</accession>
<protein>
    <recommendedName>
        <fullName evidence="4">DUF554 domain-containing protein</fullName>
    </recommendedName>
</protein>
<evidence type="ECO:0000313" key="2">
    <source>
        <dbReference type="EMBL" id="OFI46795.1"/>
    </source>
</evidence>
<organism evidence="2 3">
    <name type="scientific">Floricoccus penangensis</name>
    <dbReference type="NCBI Taxonomy" id="1859475"/>
    <lineage>
        <taxon>Bacteria</taxon>
        <taxon>Bacillati</taxon>
        <taxon>Bacillota</taxon>
        <taxon>Bacilli</taxon>
        <taxon>Lactobacillales</taxon>
        <taxon>Streptococcaceae</taxon>
        <taxon>Floricoccus</taxon>
    </lineage>
</organism>
<dbReference type="PANTHER" id="PTHR36111">
    <property type="entry name" value="INNER MEMBRANE PROTEIN-RELATED"/>
    <property type="match status" value="1"/>
</dbReference>
<keyword evidence="3" id="KW-1185">Reference proteome</keyword>
<dbReference type="Proteomes" id="UP000177273">
    <property type="component" value="Unassembled WGS sequence"/>
</dbReference>
<dbReference type="OrthoDB" id="9797976at2"/>
<dbReference type="EMBL" id="MKIQ01000027">
    <property type="protein sequence ID" value="OFI46795.1"/>
    <property type="molecule type" value="Genomic_DNA"/>
</dbReference>
<proteinExistence type="predicted"/>
<reference evidence="3" key="1">
    <citation type="submission" date="2016-09" db="EMBL/GenBank/DDBJ databases">
        <title>Draft genome sequence of a novel species of the family Streptococcaceae isolated from flowers.</title>
        <authorList>
            <person name="Chuah L.-O."/>
            <person name="Yap K.-P."/>
            <person name="Thong K.L."/>
            <person name="Liong M.T."/>
            <person name="Ahmad R."/>
            <person name="Rusul G."/>
        </authorList>
    </citation>
    <scope>NUCLEOTIDE SEQUENCE [LARGE SCALE GENOMIC DNA]</scope>
    <source>
        <strain evidence="3">HibF3</strain>
    </source>
</reference>
<dbReference type="InterPro" id="IPR007563">
    <property type="entry name" value="DUF554"/>
</dbReference>
<feature type="transmembrane region" description="Helical" evidence="1">
    <location>
        <begin position="32"/>
        <end position="50"/>
    </location>
</feature>
<feature type="transmembrane region" description="Helical" evidence="1">
    <location>
        <begin position="56"/>
        <end position="76"/>
    </location>
</feature>
<evidence type="ECO:0008006" key="4">
    <source>
        <dbReference type="Google" id="ProtNLM"/>
    </source>
</evidence>
<gene>
    <name evidence="2" type="ORF">BG262_03080</name>
</gene>
<evidence type="ECO:0000256" key="1">
    <source>
        <dbReference type="SAM" id="Phobius"/>
    </source>
</evidence>
<dbReference type="PANTHER" id="PTHR36111:SF2">
    <property type="entry name" value="INNER MEMBRANE PROTEIN"/>
    <property type="match status" value="1"/>
</dbReference>
<feature type="transmembrane region" description="Helical" evidence="1">
    <location>
        <begin position="178"/>
        <end position="200"/>
    </location>
</feature>
<keyword evidence="1" id="KW-1133">Transmembrane helix</keyword>
<comment type="caution">
    <text evidence="2">The sequence shown here is derived from an EMBL/GenBank/DDBJ whole genome shotgun (WGS) entry which is preliminary data.</text>
</comment>
<dbReference type="Pfam" id="PF04474">
    <property type="entry name" value="DUF554"/>
    <property type="match status" value="1"/>
</dbReference>
<dbReference type="AlphaFoldDB" id="A0A9Q5JGQ7"/>
<feature type="transmembrane region" description="Helical" evidence="1">
    <location>
        <begin position="206"/>
        <end position="224"/>
    </location>
</feature>
<keyword evidence="1" id="KW-0812">Transmembrane</keyword>
<feature type="transmembrane region" description="Helical" evidence="1">
    <location>
        <begin position="88"/>
        <end position="115"/>
    </location>
</feature>
<name>A0A9Q5JGQ7_9LACT</name>
<keyword evidence="1" id="KW-0472">Membrane</keyword>
<sequence>MIGIITNTLAIALGSVIGGVFKKGVKEEYQDSLMAAMGLAALGLGINAVVSNMPKSVYPVLFVVSLAVGSLLGEIWNLDGKFTKLLDLFSLGNLGTGISTGILLSCMGSLSILGPIESALNNNQTYLFTNSTLDFITFIALAATYGVGMIFVAPVLFTWQTSIFIGARYLEPFMTPQFMAELSIVGGFLIFASGLSILKIKEFKSMNLLPALLIPIVWFTIINFF</sequence>
<evidence type="ECO:0000313" key="3">
    <source>
        <dbReference type="Proteomes" id="UP000177273"/>
    </source>
</evidence>
<dbReference type="RefSeq" id="WP_070787928.1">
    <property type="nucleotide sequence ID" value="NZ_MKIQ01000027.1"/>
</dbReference>
<feature type="transmembrane region" description="Helical" evidence="1">
    <location>
        <begin position="135"/>
        <end position="157"/>
    </location>
</feature>